<proteinExistence type="predicted"/>
<organism evidence="7 8">
    <name type="scientific">Streptomyces ziwulingensis</name>
    <dbReference type="NCBI Taxonomy" id="1045501"/>
    <lineage>
        <taxon>Bacteria</taxon>
        <taxon>Bacillati</taxon>
        <taxon>Actinomycetota</taxon>
        <taxon>Actinomycetes</taxon>
        <taxon>Kitasatosporales</taxon>
        <taxon>Streptomycetaceae</taxon>
        <taxon>Streptomyces</taxon>
    </lineage>
</organism>
<evidence type="ECO:0000256" key="1">
    <source>
        <dbReference type="ARBA" id="ARBA00004651"/>
    </source>
</evidence>
<dbReference type="EMBL" id="BAABIG010000033">
    <property type="protein sequence ID" value="GAA4803920.1"/>
    <property type="molecule type" value="Genomic_DNA"/>
</dbReference>
<evidence type="ECO:0000256" key="4">
    <source>
        <dbReference type="ARBA" id="ARBA00022989"/>
    </source>
</evidence>
<keyword evidence="2" id="KW-1003">Cell membrane</keyword>
<keyword evidence="3 6" id="KW-0812">Transmembrane</keyword>
<feature type="transmembrane region" description="Helical" evidence="6">
    <location>
        <begin position="54"/>
        <end position="74"/>
    </location>
</feature>
<feature type="transmembrane region" description="Helical" evidence="6">
    <location>
        <begin position="205"/>
        <end position="226"/>
    </location>
</feature>
<gene>
    <name evidence="7" type="ORF">GCM10023220_36590</name>
</gene>
<keyword evidence="4 6" id="KW-1133">Transmembrane helix</keyword>
<feature type="transmembrane region" description="Helical" evidence="6">
    <location>
        <begin position="238"/>
        <end position="259"/>
    </location>
</feature>
<evidence type="ECO:0000313" key="7">
    <source>
        <dbReference type="EMBL" id="GAA4803920.1"/>
    </source>
</evidence>
<reference evidence="8" key="1">
    <citation type="journal article" date="2019" name="Int. J. Syst. Evol. Microbiol.">
        <title>The Global Catalogue of Microorganisms (GCM) 10K type strain sequencing project: providing services to taxonomists for standard genome sequencing and annotation.</title>
        <authorList>
            <consortium name="The Broad Institute Genomics Platform"/>
            <consortium name="The Broad Institute Genome Sequencing Center for Infectious Disease"/>
            <person name="Wu L."/>
            <person name="Ma J."/>
        </authorList>
    </citation>
    <scope>NUCLEOTIDE SEQUENCE [LARGE SCALE GENOMIC DNA]</scope>
    <source>
        <strain evidence="8">JCM 18081</strain>
    </source>
</reference>
<accession>A0ABP9C4D0</accession>
<name>A0ABP9C4D0_9ACTN</name>
<feature type="transmembrane region" description="Helical" evidence="6">
    <location>
        <begin position="161"/>
        <end position="185"/>
    </location>
</feature>
<protein>
    <submittedName>
        <fullName evidence="7">Uncharacterized protein</fullName>
    </submittedName>
</protein>
<feature type="transmembrane region" description="Helical" evidence="6">
    <location>
        <begin position="121"/>
        <end position="141"/>
    </location>
</feature>
<dbReference type="Pfam" id="PF03631">
    <property type="entry name" value="Virul_fac_BrkB"/>
    <property type="match status" value="1"/>
</dbReference>
<comment type="caution">
    <text evidence="7">The sequence shown here is derived from an EMBL/GenBank/DDBJ whole genome shotgun (WGS) entry which is preliminary data.</text>
</comment>
<sequence length="321" mass="33829">MGTVVHVPQTRDMLGDELSGDEAFTALRHYGGLRLLADSFARFRYADGFTNARALAYQVVLGLVPFTVALVGLATSVHTESVGRVIELTLGSIVPGASDQVVADAFEGTRTSAHDDVWSTLALWLGLGFALLNLASAMGQIERGANRIYGIERDRPLPRKYPRALALAVAAGMPMVLGFVILVAGEAVGDAVVKSTGLADGVPGWWSALEIPAGLALAWIASAVIFRWAPRRVQPGYTWLAFGSGLHLLLWVVATWALALYVEGSGAFGSLYGPLTAFVALLLWANLTAVALFFGIAFAAQLEAARAGLVAPVRPDPGSGD</sequence>
<dbReference type="PIRSF" id="PIRSF035875">
    <property type="entry name" value="RNase_BN"/>
    <property type="match status" value="1"/>
</dbReference>
<dbReference type="PANTHER" id="PTHR30213">
    <property type="entry name" value="INNER MEMBRANE PROTEIN YHJD"/>
    <property type="match status" value="1"/>
</dbReference>
<evidence type="ECO:0000256" key="5">
    <source>
        <dbReference type="ARBA" id="ARBA00023136"/>
    </source>
</evidence>
<dbReference type="PANTHER" id="PTHR30213:SF0">
    <property type="entry name" value="UPF0761 MEMBRANE PROTEIN YIHY"/>
    <property type="match status" value="1"/>
</dbReference>
<evidence type="ECO:0000313" key="8">
    <source>
        <dbReference type="Proteomes" id="UP001501265"/>
    </source>
</evidence>
<comment type="subcellular location">
    <subcellularLocation>
        <location evidence="1">Cell membrane</location>
        <topology evidence="1">Multi-pass membrane protein</topology>
    </subcellularLocation>
</comment>
<keyword evidence="8" id="KW-1185">Reference proteome</keyword>
<evidence type="ECO:0000256" key="3">
    <source>
        <dbReference type="ARBA" id="ARBA00022692"/>
    </source>
</evidence>
<feature type="transmembrane region" description="Helical" evidence="6">
    <location>
        <begin position="271"/>
        <end position="299"/>
    </location>
</feature>
<dbReference type="Proteomes" id="UP001501265">
    <property type="component" value="Unassembled WGS sequence"/>
</dbReference>
<dbReference type="RefSeq" id="WP_345620818.1">
    <property type="nucleotide sequence ID" value="NZ_BAABIG010000033.1"/>
</dbReference>
<dbReference type="InterPro" id="IPR017039">
    <property type="entry name" value="Virul_fac_BrkB"/>
</dbReference>
<keyword evidence="5 6" id="KW-0472">Membrane</keyword>
<evidence type="ECO:0000256" key="6">
    <source>
        <dbReference type="SAM" id="Phobius"/>
    </source>
</evidence>
<evidence type="ECO:0000256" key="2">
    <source>
        <dbReference type="ARBA" id="ARBA00022475"/>
    </source>
</evidence>